<protein>
    <recommendedName>
        <fullName evidence="4">Peptidase inhibitor family I36</fullName>
    </recommendedName>
</protein>
<accession>A0A7W2HY06</accession>
<evidence type="ECO:0000256" key="1">
    <source>
        <dbReference type="SAM" id="SignalP"/>
    </source>
</evidence>
<gene>
    <name evidence="2" type="ORF">H1X69_31040</name>
</gene>
<proteinExistence type="predicted"/>
<evidence type="ECO:0000313" key="2">
    <source>
        <dbReference type="EMBL" id="MBA5225806.1"/>
    </source>
</evidence>
<evidence type="ECO:0008006" key="4">
    <source>
        <dbReference type="Google" id="ProtNLM"/>
    </source>
</evidence>
<feature type="chain" id="PRO_5030695889" description="Peptidase inhibitor family I36" evidence="1">
    <location>
        <begin position="32"/>
        <end position="115"/>
    </location>
</feature>
<dbReference type="GeneID" id="96785357"/>
<feature type="signal peptide" evidence="1">
    <location>
        <begin position="1"/>
        <end position="31"/>
    </location>
</feature>
<dbReference type="AlphaFoldDB" id="A0A7W2HY06"/>
<comment type="caution">
    <text evidence="2">The sequence shown here is derived from an EMBL/GenBank/DDBJ whole genome shotgun (WGS) entry which is preliminary data.</text>
</comment>
<dbReference type="RefSeq" id="WP_050811350.1">
    <property type="nucleotide sequence ID" value="NZ_BNBP01000003.1"/>
</dbReference>
<evidence type="ECO:0000313" key="3">
    <source>
        <dbReference type="Proteomes" id="UP000587608"/>
    </source>
</evidence>
<dbReference type="EMBL" id="JACERG010000022">
    <property type="protein sequence ID" value="MBA5225806.1"/>
    <property type="molecule type" value="Genomic_DNA"/>
</dbReference>
<organism evidence="2 3">
    <name type="scientific">Streptomyces griseoaurantiacus</name>
    <dbReference type="NCBI Taxonomy" id="68213"/>
    <lineage>
        <taxon>Bacteria</taxon>
        <taxon>Bacillati</taxon>
        <taxon>Actinomycetota</taxon>
        <taxon>Actinomycetes</taxon>
        <taxon>Kitasatosporales</taxon>
        <taxon>Streptomycetaceae</taxon>
        <taxon>Streptomyces</taxon>
        <taxon>Streptomyces aurantiacus group</taxon>
    </lineage>
</organism>
<sequence length="115" mass="12708">MQLLKKHVTRIAVALALGTGTLIGGSGTASAADVHPQYWNYKCDYGRACIYSISGQVWNADQCGVNPVNGVYNYAKAHGNSFRVWYQDWTWDVVTAWSERTLDGGNVVTEVQVYC</sequence>
<dbReference type="Proteomes" id="UP000587608">
    <property type="component" value="Unassembled WGS sequence"/>
</dbReference>
<reference evidence="2 3" key="1">
    <citation type="submission" date="2020-07" db="EMBL/GenBank/DDBJ databases">
        <title>Differential regulation of undecylprodigiosin biosynthesis in the yeast-scavenging Streptomyces strain MBK6.</title>
        <authorList>
            <person name="Baral B."/>
            <person name="Siitonen V."/>
            <person name="Laughlin M."/>
            <person name="Yamada K."/>
            <person name="Ilomaeki M."/>
            <person name="Metsae-Ketelae M."/>
            <person name="Niemi J."/>
        </authorList>
    </citation>
    <scope>NUCLEOTIDE SEQUENCE [LARGE SCALE GENOMIC DNA]</scope>
    <source>
        <strain evidence="2 3">MBK6</strain>
    </source>
</reference>
<name>A0A7W2HY06_9ACTN</name>
<keyword evidence="1" id="KW-0732">Signal</keyword>